<protein>
    <submittedName>
        <fullName evidence="2">Peptidoglycan-binding protein</fullName>
    </submittedName>
</protein>
<name>A0ABW9JGR9_9SPHI</name>
<keyword evidence="3" id="KW-1185">Reference proteome</keyword>
<dbReference type="RefSeq" id="WP_246073434.1">
    <property type="nucleotide sequence ID" value="NZ_SRMP02000012.1"/>
</dbReference>
<proteinExistence type="predicted"/>
<accession>A0ABW9JGR9</accession>
<sequence length="188" mass="21197">MIKTYLNYAVLCMIVAVGTFHQLNTKRFGNQTTKSPDHQINQLLTIAKSQIGVREATGNNDGEAVERYLRYTDNKKGKPWCAAFVSWVFGQAGYSQPRTAWSPSLFPKARRVTSAKPATVFGIYFKDKGRIAHAGLVEKQQKDWVYTIEGNTNLRGSREGDGVYRKLRHAKTIAAYANWLPLEKGVLR</sequence>
<keyword evidence="1" id="KW-1133">Transmembrane helix</keyword>
<organism evidence="2 3">
    <name type="scientific">Pedobacter helvus</name>
    <dbReference type="NCBI Taxonomy" id="2563444"/>
    <lineage>
        <taxon>Bacteria</taxon>
        <taxon>Pseudomonadati</taxon>
        <taxon>Bacteroidota</taxon>
        <taxon>Sphingobacteriia</taxon>
        <taxon>Sphingobacteriales</taxon>
        <taxon>Sphingobacteriaceae</taxon>
        <taxon>Pedobacter</taxon>
    </lineage>
</organism>
<dbReference type="Gene3D" id="3.90.1720.10">
    <property type="entry name" value="endopeptidase domain like (from Nostoc punctiforme)"/>
    <property type="match status" value="1"/>
</dbReference>
<feature type="transmembrane region" description="Helical" evidence="1">
    <location>
        <begin position="6"/>
        <end position="24"/>
    </location>
</feature>
<keyword evidence="1" id="KW-0472">Membrane</keyword>
<evidence type="ECO:0000313" key="3">
    <source>
        <dbReference type="Proteomes" id="UP001517367"/>
    </source>
</evidence>
<evidence type="ECO:0000313" key="2">
    <source>
        <dbReference type="EMBL" id="MFN0291600.1"/>
    </source>
</evidence>
<dbReference type="Proteomes" id="UP001517367">
    <property type="component" value="Unassembled WGS sequence"/>
</dbReference>
<evidence type="ECO:0000256" key="1">
    <source>
        <dbReference type="SAM" id="Phobius"/>
    </source>
</evidence>
<comment type="caution">
    <text evidence="2">The sequence shown here is derived from an EMBL/GenBank/DDBJ whole genome shotgun (WGS) entry which is preliminary data.</text>
</comment>
<gene>
    <name evidence="2" type="ORF">E5L68_009345</name>
</gene>
<keyword evidence="1" id="KW-0812">Transmembrane</keyword>
<reference evidence="2 3" key="1">
    <citation type="submission" date="2024-12" db="EMBL/GenBank/DDBJ databases">
        <authorList>
            <person name="Hu S."/>
        </authorList>
    </citation>
    <scope>NUCLEOTIDE SEQUENCE [LARGE SCALE GENOMIC DNA]</scope>
    <source>
        <strain evidence="2 3">P-25</strain>
    </source>
</reference>
<dbReference type="EMBL" id="SRMP02000012">
    <property type="protein sequence ID" value="MFN0291600.1"/>
    <property type="molecule type" value="Genomic_DNA"/>
</dbReference>